<evidence type="ECO:0000313" key="1">
    <source>
        <dbReference type="EMBL" id="OMO99375.1"/>
    </source>
</evidence>
<keyword evidence="2" id="KW-1185">Reference proteome</keyword>
<organism evidence="1 2">
    <name type="scientific">Corchorus capsularis</name>
    <name type="common">Jute</name>
    <dbReference type="NCBI Taxonomy" id="210143"/>
    <lineage>
        <taxon>Eukaryota</taxon>
        <taxon>Viridiplantae</taxon>
        <taxon>Streptophyta</taxon>
        <taxon>Embryophyta</taxon>
        <taxon>Tracheophyta</taxon>
        <taxon>Spermatophyta</taxon>
        <taxon>Magnoliopsida</taxon>
        <taxon>eudicotyledons</taxon>
        <taxon>Gunneridae</taxon>
        <taxon>Pentapetalae</taxon>
        <taxon>rosids</taxon>
        <taxon>malvids</taxon>
        <taxon>Malvales</taxon>
        <taxon>Malvaceae</taxon>
        <taxon>Grewioideae</taxon>
        <taxon>Apeibeae</taxon>
        <taxon>Corchorus</taxon>
    </lineage>
</organism>
<proteinExistence type="predicted"/>
<gene>
    <name evidence="1" type="ORF">CCACVL1_03832</name>
</gene>
<dbReference type="OrthoDB" id="1685407at2759"/>
<dbReference type="AlphaFoldDB" id="A0A1R3JWZ7"/>
<protein>
    <submittedName>
        <fullName evidence="1">Uncharacterized protein</fullName>
    </submittedName>
</protein>
<dbReference type="STRING" id="210143.A0A1R3JWZ7"/>
<name>A0A1R3JWZ7_COCAP</name>
<comment type="caution">
    <text evidence="1">The sequence shown here is derived from an EMBL/GenBank/DDBJ whole genome shotgun (WGS) entry which is preliminary data.</text>
</comment>
<dbReference type="EMBL" id="AWWV01006885">
    <property type="protein sequence ID" value="OMO99375.1"/>
    <property type="molecule type" value="Genomic_DNA"/>
</dbReference>
<reference evidence="1 2" key="1">
    <citation type="submission" date="2013-09" db="EMBL/GenBank/DDBJ databases">
        <title>Corchorus capsularis genome sequencing.</title>
        <authorList>
            <person name="Alam M."/>
            <person name="Haque M.S."/>
            <person name="Islam M.S."/>
            <person name="Emdad E.M."/>
            <person name="Islam M.M."/>
            <person name="Ahmed B."/>
            <person name="Halim A."/>
            <person name="Hossen Q.M.M."/>
            <person name="Hossain M.Z."/>
            <person name="Ahmed R."/>
            <person name="Khan M.M."/>
            <person name="Islam R."/>
            <person name="Rashid M.M."/>
            <person name="Khan S.A."/>
            <person name="Rahman M.S."/>
            <person name="Alam M."/>
        </authorList>
    </citation>
    <scope>NUCLEOTIDE SEQUENCE [LARGE SCALE GENOMIC DNA]</scope>
    <source>
        <strain evidence="2">cv. CVL-1</strain>
        <tissue evidence="1">Whole seedling</tissue>
    </source>
</reference>
<dbReference type="Gramene" id="OMO99375">
    <property type="protein sequence ID" value="OMO99375"/>
    <property type="gene ID" value="CCACVL1_03832"/>
</dbReference>
<sequence>MAGCVEPMAMFHVDTVKTHMQAFGSCPIKSIGVRHVLSSMLKSKGIQATIEESRPWISGLVLPMPSTSLFSDGCRSNAGILP</sequence>
<accession>A0A1R3JWZ7</accession>
<evidence type="ECO:0000313" key="2">
    <source>
        <dbReference type="Proteomes" id="UP000188268"/>
    </source>
</evidence>
<dbReference type="Proteomes" id="UP000188268">
    <property type="component" value="Unassembled WGS sequence"/>
</dbReference>